<dbReference type="GO" id="GO:0030131">
    <property type="term" value="C:clathrin adaptor complex"/>
    <property type="evidence" value="ECO:0007669"/>
    <property type="project" value="InterPro"/>
</dbReference>
<dbReference type="OrthoDB" id="6424532at2759"/>
<feature type="domain" description="Clathrin adaptor alpha-adaptin appendage C-terminal subdomain" evidence="1">
    <location>
        <begin position="78"/>
        <end position="185"/>
    </location>
</feature>
<evidence type="ECO:0000259" key="1">
    <source>
        <dbReference type="Pfam" id="PF02296"/>
    </source>
</evidence>
<dbReference type="GO" id="GO:0016192">
    <property type="term" value="P:vesicle-mediated transport"/>
    <property type="evidence" value="ECO:0007669"/>
    <property type="project" value="InterPro"/>
</dbReference>
<dbReference type="InterPro" id="IPR009028">
    <property type="entry name" value="Coatomer/calthrin_app_sub_C"/>
</dbReference>
<evidence type="ECO:0000313" key="3">
    <source>
        <dbReference type="Proteomes" id="UP000887116"/>
    </source>
</evidence>
<dbReference type="InterPro" id="IPR003164">
    <property type="entry name" value="Clathrin_a-adaptin_app_sub_C"/>
</dbReference>
<dbReference type="InterPro" id="IPR013041">
    <property type="entry name" value="Clathrin_app_Ig-like_sf"/>
</dbReference>
<comment type="caution">
    <text evidence="2">The sequence shown here is derived from an EMBL/GenBank/DDBJ whole genome shotgun (WGS) entry which is preliminary data.</text>
</comment>
<dbReference type="InterPro" id="IPR012295">
    <property type="entry name" value="TBP_dom_sf"/>
</dbReference>
<dbReference type="Pfam" id="PF02296">
    <property type="entry name" value="Alpha_adaptin_C"/>
    <property type="match status" value="1"/>
</dbReference>
<proteinExistence type="predicted"/>
<dbReference type="Gene3D" id="2.60.40.1230">
    <property type="match status" value="1"/>
</dbReference>
<gene>
    <name evidence="2" type="primary">AP-2alpha</name>
    <name evidence="2" type="ORF">TNCT_186231</name>
</gene>
<dbReference type="EMBL" id="BMAO01023234">
    <property type="protein sequence ID" value="GFQ87470.1"/>
    <property type="molecule type" value="Genomic_DNA"/>
</dbReference>
<dbReference type="Gene3D" id="3.30.310.10">
    <property type="entry name" value="TATA-Binding Protein"/>
    <property type="match status" value="1"/>
</dbReference>
<reference evidence="2" key="1">
    <citation type="submission" date="2020-07" db="EMBL/GenBank/DDBJ databases">
        <title>Multicomponent nature underlies the extraordinary mechanical properties of spider dragline silk.</title>
        <authorList>
            <person name="Kono N."/>
            <person name="Nakamura H."/>
            <person name="Mori M."/>
            <person name="Yoshida Y."/>
            <person name="Ohtoshi R."/>
            <person name="Malay A.D."/>
            <person name="Moran D.A.P."/>
            <person name="Tomita M."/>
            <person name="Numata K."/>
            <person name="Arakawa K."/>
        </authorList>
    </citation>
    <scope>NUCLEOTIDE SEQUENCE</scope>
</reference>
<dbReference type="SUPFAM" id="SSF55711">
    <property type="entry name" value="Subdomain of clathrin and coatomer appendage domain"/>
    <property type="match status" value="1"/>
</dbReference>
<organism evidence="2 3">
    <name type="scientific">Trichonephila clavata</name>
    <name type="common">Joro spider</name>
    <name type="synonym">Nephila clavata</name>
    <dbReference type="NCBI Taxonomy" id="2740835"/>
    <lineage>
        <taxon>Eukaryota</taxon>
        <taxon>Metazoa</taxon>
        <taxon>Ecdysozoa</taxon>
        <taxon>Arthropoda</taxon>
        <taxon>Chelicerata</taxon>
        <taxon>Arachnida</taxon>
        <taxon>Araneae</taxon>
        <taxon>Araneomorphae</taxon>
        <taxon>Entelegynae</taxon>
        <taxon>Araneoidea</taxon>
        <taxon>Nephilidae</taxon>
        <taxon>Trichonephila</taxon>
    </lineage>
</organism>
<evidence type="ECO:0000313" key="2">
    <source>
        <dbReference type="EMBL" id="GFQ87470.1"/>
    </source>
</evidence>
<sequence length="190" mass="22002">MQTIHEFLQFFPNLESDKLVLKKKICPTFLAPNEETVQEIEVECLQDFTRRPALSITYNLNGSFQSLDVQIPLTLNKFIEPITLSFDQFFSKWNSIQQCHEFVTTFPAKYIMNKDLLRCKLNGLGMMILDNIDKNSSNFVCAGIFYSRMPPVGILLRLECSLSTFMYRLTVRSVKKTVSEEIIKLVQLLL</sequence>
<dbReference type="SUPFAM" id="SSF49348">
    <property type="entry name" value="Clathrin adaptor appendage domain"/>
    <property type="match status" value="1"/>
</dbReference>
<dbReference type="Proteomes" id="UP000887116">
    <property type="component" value="Unassembled WGS sequence"/>
</dbReference>
<accession>A0A8X6KUX0</accession>
<dbReference type="AlphaFoldDB" id="A0A8X6KUX0"/>
<name>A0A8X6KUX0_TRICU</name>
<keyword evidence="3" id="KW-1185">Reference proteome</keyword>
<protein>
    <submittedName>
        <fullName evidence="2">AP-2 complex subunit alpha</fullName>
    </submittedName>
</protein>
<dbReference type="GO" id="GO:0006886">
    <property type="term" value="P:intracellular protein transport"/>
    <property type="evidence" value="ECO:0007669"/>
    <property type="project" value="InterPro"/>
</dbReference>